<sequence length="134" mass="15660">MWGNISEYHVKGRFCNFKLKALCFHHSHDKKLKSGSNTFQTPYGNHQRLDSQQAASNPSGKAIQEKEESSHYPSHRRTFEPEKEYSDSFRLTSSRPTRLPSGFTPLKHHQLSVLESPFFTVSLEVYFRYPNWPQ</sequence>
<feature type="region of interest" description="Disordered" evidence="1">
    <location>
        <begin position="31"/>
        <end position="101"/>
    </location>
</feature>
<protein>
    <submittedName>
        <fullName evidence="2">Uncharacterized protein</fullName>
    </submittedName>
</protein>
<accession>A0A9Q3CSC0</accession>
<name>A0A9Q3CSC0_9BASI</name>
<proteinExistence type="predicted"/>
<feature type="compositionally biased region" description="Basic and acidic residues" evidence="1">
    <location>
        <begin position="77"/>
        <end position="87"/>
    </location>
</feature>
<evidence type="ECO:0000256" key="1">
    <source>
        <dbReference type="SAM" id="MobiDB-lite"/>
    </source>
</evidence>
<comment type="caution">
    <text evidence="2">The sequence shown here is derived from an EMBL/GenBank/DDBJ whole genome shotgun (WGS) entry which is preliminary data.</text>
</comment>
<dbReference type="Proteomes" id="UP000765509">
    <property type="component" value="Unassembled WGS sequence"/>
</dbReference>
<organism evidence="2 3">
    <name type="scientific">Austropuccinia psidii MF-1</name>
    <dbReference type="NCBI Taxonomy" id="1389203"/>
    <lineage>
        <taxon>Eukaryota</taxon>
        <taxon>Fungi</taxon>
        <taxon>Dikarya</taxon>
        <taxon>Basidiomycota</taxon>
        <taxon>Pucciniomycotina</taxon>
        <taxon>Pucciniomycetes</taxon>
        <taxon>Pucciniales</taxon>
        <taxon>Sphaerophragmiaceae</taxon>
        <taxon>Austropuccinia</taxon>
    </lineage>
</organism>
<evidence type="ECO:0000313" key="3">
    <source>
        <dbReference type="Proteomes" id="UP000765509"/>
    </source>
</evidence>
<keyword evidence="3" id="KW-1185">Reference proteome</keyword>
<gene>
    <name evidence="2" type="ORF">O181_030111</name>
</gene>
<dbReference type="EMBL" id="AVOT02010564">
    <property type="protein sequence ID" value="MBW0490396.1"/>
    <property type="molecule type" value="Genomic_DNA"/>
</dbReference>
<feature type="compositionally biased region" description="Polar residues" evidence="1">
    <location>
        <begin position="34"/>
        <end position="59"/>
    </location>
</feature>
<reference evidence="2" key="1">
    <citation type="submission" date="2021-03" db="EMBL/GenBank/DDBJ databases">
        <title>Draft genome sequence of rust myrtle Austropuccinia psidii MF-1, a brazilian biotype.</title>
        <authorList>
            <person name="Quecine M.C."/>
            <person name="Pachon D.M.R."/>
            <person name="Bonatelli M.L."/>
            <person name="Correr F.H."/>
            <person name="Franceschini L.M."/>
            <person name="Leite T.F."/>
            <person name="Margarido G.R.A."/>
            <person name="Almeida C.A."/>
            <person name="Ferrarezi J.A."/>
            <person name="Labate C.A."/>
        </authorList>
    </citation>
    <scope>NUCLEOTIDE SEQUENCE</scope>
    <source>
        <strain evidence="2">MF-1</strain>
    </source>
</reference>
<evidence type="ECO:0000313" key="2">
    <source>
        <dbReference type="EMBL" id="MBW0490396.1"/>
    </source>
</evidence>
<dbReference type="AlphaFoldDB" id="A0A9Q3CSC0"/>